<organism evidence="1 2">
    <name type="scientific">Belliella baltica (strain DSM 15883 / CIP 108006 / LMG 21964 / BA134)</name>
    <dbReference type="NCBI Taxonomy" id="866536"/>
    <lineage>
        <taxon>Bacteria</taxon>
        <taxon>Pseudomonadati</taxon>
        <taxon>Bacteroidota</taxon>
        <taxon>Cytophagia</taxon>
        <taxon>Cytophagales</taxon>
        <taxon>Cyclobacteriaceae</taxon>
        <taxon>Belliella</taxon>
    </lineage>
</organism>
<dbReference type="OrthoDB" id="9984463at2"/>
<dbReference type="AlphaFoldDB" id="I3Z2X9"/>
<gene>
    <name evidence="1" type="ordered locus">Belba_0954</name>
</gene>
<proteinExistence type="predicted"/>
<keyword evidence="2" id="KW-1185">Reference proteome</keyword>
<accession>I3Z2X9</accession>
<dbReference type="RefSeq" id="WP_014771605.1">
    <property type="nucleotide sequence ID" value="NC_018010.1"/>
</dbReference>
<dbReference type="STRING" id="866536.Belba_0954"/>
<dbReference type="Proteomes" id="UP000006050">
    <property type="component" value="Chromosome"/>
</dbReference>
<protein>
    <submittedName>
        <fullName evidence="1">Uncharacterized protein</fullName>
    </submittedName>
</protein>
<dbReference type="KEGG" id="bbd:Belba_0954"/>
<evidence type="ECO:0000313" key="2">
    <source>
        <dbReference type="Proteomes" id="UP000006050"/>
    </source>
</evidence>
<sequence>MKKSNIGRLEEVLNQVEDEKLRDVIRGVFRVEISYRSTERVNFPWQKIRDIIEGVARSTQLNLGDKQKEDEVSKN</sequence>
<dbReference type="HOGENOM" id="CLU_2663664_0_0_10"/>
<evidence type="ECO:0000313" key="1">
    <source>
        <dbReference type="EMBL" id="AFL83597.1"/>
    </source>
</evidence>
<reference evidence="2" key="1">
    <citation type="submission" date="2012-06" db="EMBL/GenBank/DDBJ databases">
        <title>The complete genome of Belliella baltica DSM 15883.</title>
        <authorList>
            <person name="Lucas S."/>
            <person name="Copeland A."/>
            <person name="Lapidus A."/>
            <person name="Goodwin L."/>
            <person name="Pitluck S."/>
            <person name="Peters L."/>
            <person name="Mikhailova N."/>
            <person name="Davenport K."/>
            <person name="Kyrpides N."/>
            <person name="Mavromatis K."/>
            <person name="Pagani I."/>
            <person name="Ivanova N."/>
            <person name="Ovchinnikova G."/>
            <person name="Zeytun A."/>
            <person name="Detter J.C."/>
            <person name="Han C."/>
            <person name="Land M."/>
            <person name="Hauser L."/>
            <person name="Markowitz V."/>
            <person name="Cheng J.-F."/>
            <person name="Hugenholtz P."/>
            <person name="Woyke T."/>
            <person name="Wu D."/>
            <person name="Tindall B."/>
            <person name="Pomrenke H."/>
            <person name="Brambilla E."/>
            <person name="Klenk H.-P."/>
            <person name="Eisen J.A."/>
        </authorList>
    </citation>
    <scope>NUCLEOTIDE SEQUENCE [LARGE SCALE GENOMIC DNA]</scope>
    <source>
        <strain evidence="2">DSM 15883 / CIP 108006 / LMG 21964 / BA134</strain>
    </source>
</reference>
<dbReference type="EMBL" id="CP003281">
    <property type="protein sequence ID" value="AFL83597.1"/>
    <property type="molecule type" value="Genomic_DNA"/>
</dbReference>
<name>I3Z2X9_BELBD</name>